<protein>
    <recommendedName>
        <fullName evidence="3">KAP NTPase domain-containing protein</fullName>
    </recommendedName>
</protein>
<dbReference type="KEGG" id="tva:4769573"/>
<dbReference type="VEuPathDB" id="TrichDB:TVAG_081910"/>
<dbReference type="Proteomes" id="UP000001542">
    <property type="component" value="Unassembled WGS sequence"/>
</dbReference>
<dbReference type="AlphaFoldDB" id="A2E6Y3"/>
<sequence length="423" mass="48350">MTDRIERTNLSVSDHIAGSLMCLHGFLTPSQRKQLPNYPDITNFCQTSTASRISASLISQSIGIQKNEEDIDFYDEIKAKIEKIISQNQFDNWRFYIDGFAHTGKSTIMSFLANEMLHTLVNEKKIENLFFFPINWENSLQRIVDVNSVYIEIVTATMNQLIWQAPRIFPFASSLFSWLLDLPNTGVSPELPSHVKISEQFPTTQIEKIGRNVVSAFKNGPSKINILLETIMSLPMELSFTFGFKNIIYIFDHLDLCNFPFSMENESEHSEANFLDCIVEILKNHNFIISPKNDGIPIDALGNPPAFIDTTSFVSESDLSELQIIQIDNPFLEIKPTMCRGCPQLLHKYKSILTELKSYQKFSDPNLNKFGLVPSGLEYQKKLIIQLVSQFCYDLESIGNEEINEDMVFEMQTSENITFAIKE</sequence>
<evidence type="ECO:0000313" key="2">
    <source>
        <dbReference type="Proteomes" id="UP000001542"/>
    </source>
</evidence>
<evidence type="ECO:0008006" key="3">
    <source>
        <dbReference type="Google" id="ProtNLM"/>
    </source>
</evidence>
<reference evidence="1" key="2">
    <citation type="journal article" date="2007" name="Science">
        <title>Draft genome sequence of the sexually transmitted pathogen Trichomonas vaginalis.</title>
        <authorList>
            <person name="Carlton J.M."/>
            <person name="Hirt R.P."/>
            <person name="Silva J.C."/>
            <person name="Delcher A.L."/>
            <person name="Schatz M."/>
            <person name="Zhao Q."/>
            <person name="Wortman J.R."/>
            <person name="Bidwell S.L."/>
            <person name="Alsmark U.C.M."/>
            <person name="Besteiro S."/>
            <person name="Sicheritz-Ponten T."/>
            <person name="Noel C.J."/>
            <person name="Dacks J.B."/>
            <person name="Foster P.G."/>
            <person name="Simillion C."/>
            <person name="Van de Peer Y."/>
            <person name="Miranda-Saavedra D."/>
            <person name="Barton G.J."/>
            <person name="Westrop G.D."/>
            <person name="Mueller S."/>
            <person name="Dessi D."/>
            <person name="Fiori P.L."/>
            <person name="Ren Q."/>
            <person name="Paulsen I."/>
            <person name="Zhang H."/>
            <person name="Bastida-Corcuera F.D."/>
            <person name="Simoes-Barbosa A."/>
            <person name="Brown M.T."/>
            <person name="Hayes R.D."/>
            <person name="Mukherjee M."/>
            <person name="Okumura C.Y."/>
            <person name="Schneider R."/>
            <person name="Smith A.J."/>
            <person name="Vanacova S."/>
            <person name="Villalvazo M."/>
            <person name="Haas B.J."/>
            <person name="Pertea M."/>
            <person name="Feldblyum T.V."/>
            <person name="Utterback T.R."/>
            <person name="Shu C.L."/>
            <person name="Osoegawa K."/>
            <person name="de Jong P.J."/>
            <person name="Hrdy I."/>
            <person name="Horvathova L."/>
            <person name="Zubacova Z."/>
            <person name="Dolezal P."/>
            <person name="Malik S.B."/>
            <person name="Logsdon J.M. Jr."/>
            <person name="Henze K."/>
            <person name="Gupta A."/>
            <person name="Wang C.C."/>
            <person name="Dunne R.L."/>
            <person name="Upcroft J.A."/>
            <person name="Upcroft P."/>
            <person name="White O."/>
            <person name="Salzberg S.L."/>
            <person name="Tang P."/>
            <person name="Chiu C.-H."/>
            <person name="Lee Y.-S."/>
            <person name="Embley T.M."/>
            <person name="Coombs G.H."/>
            <person name="Mottram J.C."/>
            <person name="Tachezy J."/>
            <person name="Fraser-Liggett C.M."/>
            <person name="Johnson P.J."/>
        </authorList>
    </citation>
    <scope>NUCLEOTIDE SEQUENCE [LARGE SCALE GENOMIC DNA]</scope>
    <source>
        <strain evidence="1">G3</strain>
    </source>
</reference>
<dbReference type="InParanoid" id="A2E6Y3"/>
<proteinExistence type="predicted"/>
<accession>A2E6Y3</accession>
<dbReference type="RefSeq" id="XP_001323842.1">
    <property type="nucleotide sequence ID" value="XM_001323807.1"/>
</dbReference>
<dbReference type="VEuPathDB" id="TrichDB:TVAGG3_0492810"/>
<evidence type="ECO:0000313" key="1">
    <source>
        <dbReference type="EMBL" id="EAY11619.1"/>
    </source>
</evidence>
<name>A2E6Y3_TRIV3</name>
<organism evidence="1 2">
    <name type="scientific">Trichomonas vaginalis (strain ATCC PRA-98 / G3)</name>
    <dbReference type="NCBI Taxonomy" id="412133"/>
    <lineage>
        <taxon>Eukaryota</taxon>
        <taxon>Metamonada</taxon>
        <taxon>Parabasalia</taxon>
        <taxon>Trichomonadida</taxon>
        <taxon>Trichomonadidae</taxon>
        <taxon>Trichomonas</taxon>
    </lineage>
</organism>
<gene>
    <name evidence="1" type="ORF">TVAG_081910</name>
</gene>
<dbReference type="OrthoDB" id="10505118at2759"/>
<reference evidence="1" key="1">
    <citation type="submission" date="2006-10" db="EMBL/GenBank/DDBJ databases">
        <authorList>
            <person name="Amadeo P."/>
            <person name="Zhao Q."/>
            <person name="Wortman J."/>
            <person name="Fraser-Liggett C."/>
            <person name="Carlton J."/>
        </authorList>
    </citation>
    <scope>NUCLEOTIDE SEQUENCE</scope>
    <source>
        <strain evidence="1">G3</strain>
    </source>
</reference>
<keyword evidence="2" id="KW-1185">Reference proteome</keyword>
<dbReference type="EMBL" id="DS113316">
    <property type="protein sequence ID" value="EAY11619.1"/>
    <property type="molecule type" value="Genomic_DNA"/>
</dbReference>